<evidence type="ECO:0000256" key="4">
    <source>
        <dbReference type="ARBA" id="ARBA00023163"/>
    </source>
</evidence>
<reference evidence="7 8" key="1">
    <citation type="submission" date="2020-09" db="EMBL/GenBank/DDBJ databases">
        <title>Pseudoxanthomonas sp. CAU 1598 isolated from sand of Yaerae Beach.</title>
        <authorList>
            <person name="Kim W."/>
        </authorList>
    </citation>
    <scope>NUCLEOTIDE SEQUENCE [LARGE SCALE GENOMIC DNA]</scope>
    <source>
        <strain evidence="7 8">CAU 1598</strain>
    </source>
</reference>
<dbReference type="Proteomes" id="UP000613768">
    <property type="component" value="Unassembled WGS sequence"/>
</dbReference>
<evidence type="ECO:0000313" key="7">
    <source>
        <dbReference type="EMBL" id="MBD8526137.1"/>
    </source>
</evidence>
<dbReference type="InterPro" id="IPR039425">
    <property type="entry name" value="RNA_pol_sigma-70-like"/>
</dbReference>
<dbReference type="SUPFAM" id="SSF88659">
    <property type="entry name" value="Sigma3 and sigma4 domains of RNA polymerase sigma factors"/>
    <property type="match status" value="1"/>
</dbReference>
<evidence type="ECO:0000256" key="1">
    <source>
        <dbReference type="ARBA" id="ARBA00010641"/>
    </source>
</evidence>
<dbReference type="InterPro" id="IPR014284">
    <property type="entry name" value="RNA_pol_sigma-70_dom"/>
</dbReference>
<sequence length="189" mass="22036">MNPQSPFAIEIPALLLASAKRGDERALEAIYRQFQGPAYQLAWRLCGDRELARDMVQESMFKAFRQLHQFRADAPFWAWLRQVLVNECLMHLRRQQRIEQQQQEPDLQAEETNLSLPPEVAECGLLQSALERLPTSTRAVLWLYHVEGYTHEEIASLMQRTISFSKSQLSRGTQRLREMLCLKEELSHV</sequence>
<dbReference type="Pfam" id="PF08281">
    <property type="entry name" value="Sigma70_r4_2"/>
    <property type="match status" value="1"/>
</dbReference>
<dbReference type="NCBIfam" id="TIGR02937">
    <property type="entry name" value="sigma70-ECF"/>
    <property type="match status" value="1"/>
</dbReference>
<name>A0AAW3ZLT1_9GAMM</name>
<dbReference type="GO" id="GO:0003677">
    <property type="term" value="F:DNA binding"/>
    <property type="evidence" value="ECO:0007669"/>
    <property type="project" value="InterPro"/>
</dbReference>
<feature type="domain" description="RNA polymerase sigma factor 70 region 4 type 2" evidence="6">
    <location>
        <begin position="125"/>
        <end position="176"/>
    </location>
</feature>
<dbReference type="PANTHER" id="PTHR43133">
    <property type="entry name" value="RNA POLYMERASE ECF-TYPE SIGMA FACTO"/>
    <property type="match status" value="1"/>
</dbReference>
<evidence type="ECO:0000259" key="6">
    <source>
        <dbReference type="Pfam" id="PF08281"/>
    </source>
</evidence>
<dbReference type="Gene3D" id="1.10.10.10">
    <property type="entry name" value="Winged helix-like DNA-binding domain superfamily/Winged helix DNA-binding domain"/>
    <property type="match status" value="1"/>
</dbReference>
<proteinExistence type="inferred from homology"/>
<organism evidence="7 8">
    <name type="scientific">Pseudomarimonas arenosa</name>
    <dbReference type="NCBI Taxonomy" id="2774145"/>
    <lineage>
        <taxon>Bacteria</taxon>
        <taxon>Pseudomonadati</taxon>
        <taxon>Pseudomonadota</taxon>
        <taxon>Gammaproteobacteria</taxon>
        <taxon>Lysobacterales</taxon>
        <taxon>Lysobacteraceae</taxon>
        <taxon>Pseudomarimonas</taxon>
    </lineage>
</organism>
<dbReference type="GO" id="GO:0016987">
    <property type="term" value="F:sigma factor activity"/>
    <property type="evidence" value="ECO:0007669"/>
    <property type="project" value="UniProtKB-KW"/>
</dbReference>
<dbReference type="SUPFAM" id="SSF88946">
    <property type="entry name" value="Sigma2 domain of RNA polymerase sigma factors"/>
    <property type="match status" value="1"/>
</dbReference>
<gene>
    <name evidence="7" type="ORF">IFO71_10350</name>
</gene>
<dbReference type="Pfam" id="PF04542">
    <property type="entry name" value="Sigma70_r2"/>
    <property type="match status" value="1"/>
</dbReference>
<comment type="similarity">
    <text evidence="1">Belongs to the sigma-70 factor family. ECF subfamily.</text>
</comment>
<evidence type="ECO:0000256" key="2">
    <source>
        <dbReference type="ARBA" id="ARBA00023015"/>
    </source>
</evidence>
<dbReference type="InterPro" id="IPR013249">
    <property type="entry name" value="RNA_pol_sigma70_r4_t2"/>
</dbReference>
<dbReference type="Gene3D" id="1.10.1740.10">
    <property type="match status" value="1"/>
</dbReference>
<dbReference type="AlphaFoldDB" id="A0AAW3ZLT1"/>
<dbReference type="InterPro" id="IPR013325">
    <property type="entry name" value="RNA_pol_sigma_r2"/>
</dbReference>
<dbReference type="InterPro" id="IPR007627">
    <property type="entry name" value="RNA_pol_sigma70_r2"/>
</dbReference>
<keyword evidence="4" id="KW-0804">Transcription</keyword>
<dbReference type="InterPro" id="IPR013324">
    <property type="entry name" value="RNA_pol_sigma_r3/r4-like"/>
</dbReference>
<dbReference type="EMBL" id="JACYTR010000017">
    <property type="protein sequence ID" value="MBD8526137.1"/>
    <property type="molecule type" value="Genomic_DNA"/>
</dbReference>
<accession>A0AAW3ZLT1</accession>
<dbReference type="InterPro" id="IPR036388">
    <property type="entry name" value="WH-like_DNA-bd_sf"/>
</dbReference>
<evidence type="ECO:0000313" key="8">
    <source>
        <dbReference type="Proteomes" id="UP000613768"/>
    </source>
</evidence>
<keyword evidence="2" id="KW-0805">Transcription regulation</keyword>
<dbReference type="GO" id="GO:0006352">
    <property type="term" value="P:DNA-templated transcription initiation"/>
    <property type="evidence" value="ECO:0007669"/>
    <property type="project" value="InterPro"/>
</dbReference>
<comment type="caution">
    <text evidence="7">The sequence shown here is derived from an EMBL/GenBank/DDBJ whole genome shotgun (WGS) entry which is preliminary data.</text>
</comment>
<keyword evidence="8" id="KW-1185">Reference proteome</keyword>
<dbReference type="RefSeq" id="WP_192029559.1">
    <property type="nucleotide sequence ID" value="NZ_JACYTR010000017.1"/>
</dbReference>
<keyword evidence="3" id="KW-0731">Sigma factor</keyword>
<dbReference type="PANTHER" id="PTHR43133:SF46">
    <property type="entry name" value="RNA POLYMERASE SIGMA-70 FACTOR ECF SUBFAMILY"/>
    <property type="match status" value="1"/>
</dbReference>
<evidence type="ECO:0000256" key="3">
    <source>
        <dbReference type="ARBA" id="ARBA00023082"/>
    </source>
</evidence>
<feature type="domain" description="RNA polymerase sigma-70 region 2" evidence="5">
    <location>
        <begin position="30"/>
        <end position="97"/>
    </location>
</feature>
<protein>
    <submittedName>
        <fullName evidence="7">RNA polymerase sigma factor</fullName>
    </submittedName>
</protein>
<evidence type="ECO:0000259" key="5">
    <source>
        <dbReference type="Pfam" id="PF04542"/>
    </source>
</evidence>